<protein>
    <submittedName>
        <fullName evidence="1">Uncharacterized protein</fullName>
    </submittedName>
</protein>
<feature type="non-terminal residue" evidence="1">
    <location>
        <position position="1"/>
    </location>
</feature>
<dbReference type="EMBL" id="HACA01014773">
    <property type="protein sequence ID" value="CDW32134.1"/>
    <property type="molecule type" value="Transcribed_RNA"/>
</dbReference>
<accession>A0A0K2U1H8</accession>
<reference evidence="1" key="1">
    <citation type="submission" date="2014-05" db="EMBL/GenBank/DDBJ databases">
        <authorList>
            <person name="Chronopoulou M."/>
        </authorList>
    </citation>
    <scope>NUCLEOTIDE SEQUENCE</scope>
    <source>
        <tissue evidence="1">Whole organism</tissue>
    </source>
</reference>
<proteinExistence type="predicted"/>
<name>A0A0K2U1H8_LEPSM</name>
<dbReference type="AlphaFoldDB" id="A0A0K2U1H8"/>
<organism evidence="1">
    <name type="scientific">Lepeophtheirus salmonis</name>
    <name type="common">Salmon louse</name>
    <name type="synonym">Caligus salmonis</name>
    <dbReference type="NCBI Taxonomy" id="72036"/>
    <lineage>
        <taxon>Eukaryota</taxon>
        <taxon>Metazoa</taxon>
        <taxon>Ecdysozoa</taxon>
        <taxon>Arthropoda</taxon>
        <taxon>Crustacea</taxon>
        <taxon>Multicrustacea</taxon>
        <taxon>Hexanauplia</taxon>
        <taxon>Copepoda</taxon>
        <taxon>Siphonostomatoida</taxon>
        <taxon>Caligidae</taxon>
        <taxon>Lepeophtheirus</taxon>
    </lineage>
</organism>
<evidence type="ECO:0000313" key="1">
    <source>
        <dbReference type="EMBL" id="CDW32134.1"/>
    </source>
</evidence>
<sequence>EEYRVPVSLGEENRKGHRQIYESPNHQLFCGCYDLQESREGRLGIAPIHQDPRPPSNRGNKGHVWLLSPVQVIIIFQKVCAQLASLLRSL</sequence>